<accession>A0ABU6UXE3</accession>
<keyword evidence="2" id="KW-1185">Reference proteome</keyword>
<dbReference type="EMBL" id="JASCZI010124015">
    <property type="protein sequence ID" value="MED6165754.1"/>
    <property type="molecule type" value="Genomic_DNA"/>
</dbReference>
<name>A0ABU6UXE3_9FABA</name>
<sequence>MSRLTFTTHLAKRDIHGLKASLGKLAQEKVTFGPCPLTWPNVTHQSSPQASPIKGQVTFSNMALLAKHDSQDLSQASQAQAPHKA</sequence>
<evidence type="ECO:0000313" key="2">
    <source>
        <dbReference type="Proteomes" id="UP001341840"/>
    </source>
</evidence>
<gene>
    <name evidence="1" type="ORF">PIB30_102592</name>
</gene>
<feature type="non-terminal residue" evidence="1">
    <location>
        <position position="85"/>
    </location>
</feature>
<proteinExistence type="predicted"/>
<evidence type="ECO:0000313" key="1">
    <source>
        <dbReference type="EMBL" id="MED6165754.1"/>
    </source>
</evidence>
<protein>
    <submittedName>
        <fullName evidence="1">Uncharacterized protein</fullName>
    </submittedName>
</protein>
<organism evidence="1 2">
    <name type="scientific">Stylosanthes scabra</name>
    <dbReference type="NCBI Taxonomy" id="79078"/>
    <lineage>
        <taxon>Eukaryota</taxon>
        <taxon>Viridiplantae</taxon>
        <taxon>Streptophyta</taxon>
        <taxon>Embryophyta</taxon>
        <taxon>Tracheophyta</taxon>
        <taxon>Spermatophyta</taxon>
        <taxon>Magnoliopsida</taxon>
        <taxon>eudicotyledons</taxon>
        <taxon>Gunneridae</taxon>
        <taxon>Pentapetalae</taxon>
        <taxon>rosids</taxon>
        <taxon>fabids</taxon>
        <taxon>Fabales</taxon>
        <taxon>Fabaceae</taxon>
        <taxon>Papilionoideae</taxon>
        <taxon>50 kb inversion clade</taxon>
        <taxon>dalbergioids sensu lato</taxon>
        <taxon>Dalbergieae</taxon>
        <taxon>Pterocarpus clade</taxon>
        <taxon>Stylosanthes</taxon>
    </lineage>
</organism>
<reference evidence="1 2" key="1">
    <citation type="journal article" date="2023" name="Plants (Basel)">
        <title>Bridging the Gap: Combining Genomics and Transcriptomics Approaches to Understand Stylosanthes scabra, an Orphan Legume from the Brazilian Caatinga.</title>
        <authorList>
            <person name="Ferreira-Neto J.R.C."/>
            <person name="da Silva M.D."/>
            <person name="Binneck E."/>
            <person name="de Melo N.F."/>
            <person name="da Silva R.H."/>
            <person name="de Melo A.L.T.M."/>
            <person name="Pandolfi V."/>
            <person name="Bustamante F.O."/>
            <person name="Brasileiro-Vidal A.C."/>
            <person name="Benko-Iseppon A.M."/>
        </authorList>
    </citation>
    <scope>NUCLEOTIDE SEQUENCE [LARGE SCALE GENOMIC DNA]</scope>
    <source>
        <tissue evidence="1">Leaves</tissue>
    </source>
</reference>
<comment type="caution">
    <text evidence="1">The sequence shown here is derived from an EMBL/GenBank/DDBJ whole genome shotgun (WGS) entry which is preliminary data.</text>
</comment>
<dbReference type="Proteomes" id="UP001341840">
    <property type="component" value="Unassembled WGS sequence"/>
</dbReference>